<dbReference type="GO" id="GO:0071555">
    <property type="term" value="P:cell wall organization"/>
    <property type="evidence" value="ECO:0007669"/>
    <property type="project" value="UniProtKB-KW"/>
</dbReference>
<evidence type="ECO:0000256" key="7">
    <source>
        <dbReference type="HAMAP-Rule" id="MF_00258"/>
    </source>
</evidence>
<feature type="binding site" evidence="7">
    <location>
        <begin position="75"/>
        <end position="76"/>
    </location>
    <ligand>
        <name>substrate</name>
    </ligand>
</feature>
<protein>
    <recommendedName>
        <fullName evidence="2 7">Glutamate racemase</fullName>
        <ecNumber evidence="2 7">5.1.1.3</ecNumber>
    </recommendedName>
</protein>
<dbReference type="InterPro" id="IPR004391">
    <property type="entry name" value="Glu_race"/>
</dbReference>
<keyword evidence="9" id="KW-1185">Reference proteome</keyword>
<sequence>MSDPRPVGLFDSGVGGLTVSREVFRLMPAESTIYFADNIHVPYGPRRAEELVEFAGEIVSFLISRHVKYIIFACNTNSSVSLHVMRERFSGVPMIGLVEPGAQEALRVSASKRIGLIATEATVKSGAYQRAIMALDPAASVFSLFAPRLVPLVEAGRAGTAESLAAVKEYVEPLRAEKIDTLILGCTHYPFLNTEFHRALPGVTLIDPATVTVQAAREEMIRLGLSSASRGEPPHQYFASGDPRALQEAAGRFLGREIPPVRQVRLD</sequence>
<gene>
    <name evidence="7" type="primary">murI</name>
    <name evidence="8" type="ORF">A6M21_08750</name>
</gene>
<keyword evidence="6 7" id="KW-0961">Cell wall biogenesis/degradation</keyword>
<feature type="binding site" evidence="7">
    <location>
        <begin position="187"/>
        <end position="188"/>
    </location>
    <ligand>
        <name>substrate</name>
    </ligand>
</feature>
<reference evidence="8 9" key="1">
    <citation type="submission" date="2016-04" db="EMBL/GenBank/DDBJ databases">
        <authorList>
            <person name="Evans L.H."/>
            <person name="Alamgir A."/>
            <person name="Owens N."/>
            <person name="Weber N.D."/>
            <person name="Virtaneva K."/>
            <person name="Barbian K."/>
            <person name="Babar A."/>
            <person name="Rosenke K."/>
        </authorList>
    </citation>
    <scope>NUCLEOTIDE SEQUENCE [LARGE SCALE GENOMIC DNA]</scope>
    <source>
        <strain evidence="8 9">LMa1</strain>
    </source>
</reference>
<evidence type="ECO:0000256" key="6">
    <source>
        <dbReference type="ARBA" id="ARBA00023316"/>
    </source>
</evidence>
<dbReference type="GO" id="GO:0008881">
    <property type="term" value="F:glutamate racemase activity"/>
    <property type="evidence" value="ECO:0007669"/>
    <property type="project" value="UniProtKB-UniRule"/>
</dbReference>
<feature type="active site" description="Proton donor/acceptor" evidence="7">
    <location>
        <position position="74"/>
    </location>
</feature>
<evidence type="ECO:0000313" key="9">
    <source>
        <dbReference type="Proteomes" id="UP000078532"/>
    </source>
</evidence>
<dbReference type="EC" id="5.1.1.3" evidence="2 7"/>
<comment type="function">
    <text evidence="7">Provides the (R)-glutamate required for cell wall biosynthesis.</text>
</comment>
<dbReference type="STRING" id="1838280.A6M21_08750"/>
<dbReference type="Gene3D" id="3.40.50.1860">
    <property type="match status" value="2"/>
</dbReference>
<dbReference type="NCBIfam" id="TIGR00067">
    <property type="entry name" value="glut_race"/>
    <property type="match status" value="1"/>
</dbReference>
<dbReference type="HAMAP" id="MF_00258">
    <property type="entry name" value="Glu_racemase"/>
    <property type="match status" value="1"/>
</dbReference>
<dbReference type="AlphaFoldDB" id="A0A1B7LF19"/>
<comment type="catalytic activity">
    <reaction evidence="1 7">
        <text>L-glutamate = D-glutamate</text>
        <dbReference type="Rhea" id="RHEA:12813"/>
        <dbReference type="ChEBI" id="CHEBI:29985"/>
        <dbReference type="ChEBI" id="CHEBI:29986"/>
        <dbReference type="EC" id="5.1.1.3"/>
    </reaction>
</comment>
<dbReference type="GO" id="GO:0009252">
    <property type="term" value="P:peptidoglycan biosynthetic process"/>
    <property type="evidence" value="ECO:0007669"/>
    <property type="project" value="UniProtKB-UniRule"/>
</dbReference>
<feature type="active site" description="Proton donor/acceptor" evidence="7">
    <location>
        <position position="186"/>
    </location>
</feature>
<keyword evidence="3 7" id="KW-0133">Cell shape</keyword>
<dbReference type="Pfam" id="PF01177">
    <property type="entry name" value="Asp_Glu_race"/>
    <property type="match status" value="1"/>
</dbReference>
<dbReference type="InterPro" id="IPR033134">
    <property type="entry name" value="Asp/Glu_racemase_AS_2"/>
</dbReference>
<keyword evidence="4 7" id="KW-0573">Peptidoglycan synthesis</keyword>
<dbReference type="InterPro" id="IPR001920">
    <property type="entry name" value="Asp/Glu_race"/>
</dbReference>
<comment type="caution">
    <text evidence="8">The sequence shown here is derived from an EMBL/GenBank/DDBJ whole genome shotgun (WGS) entry which is preliminary data.</text>
</comment>
<dbReference type="SUPFAM" id="SSF53681">
    <property type="entry name" value="Aspartate/glutamate racemase"/>
    <property type="match status" value="2"/>
</dbReference>
<dbReference type="GO" id="GO:0008360">
    <property type="term" value="P:regulation of cell shape"/>
    <property type="evidence" value="ECO:0007669"/>
    <property type="project" value="UniProtKB-KW"/>
</dbReference>
<name>A0A1B7LF19_9FIRM</name>
<evidence type="ECO:0000256" key="5">
    <source>
        <dbReference type="ARBA" id="ARBA00023235"/>
    </source>
</evidence>
<keyword evidence="5 7" id="KW-0413">Isomerase</keyword>
<evidence type="ECO:0000313" key="8">
    <source>
        <dbReference type="EMBL" id="OAT82245.1"/>
    </source>
</evidence>
<dbReference type="EMBL" id="LYVF01000137">
    <property type="protein sequence ID" value="OAT82245.1"/>
    <property type="molecule type" value="Genomic_DNA"/>
</dbReference>
<evidence type="ECO:0000256" key="2">
    <source>
        <dbReference type="ARBA" id="ARBA00013090"/>
    </source>
</evidence>
<evidence type="ECO:0000256" key="1">
    <source>
        <dbReference type="ARBA" id="ARBA00001602"/>
    </source>
</evidence>
<accession>A0A1B7LF19</accession>
<comment type="pathway">
    <text evidence="7">Cell wall biogenesis; peptidoglycan biosynthesis.</text>
</comment>
<organism evidence="8 9">
    <name type="scientific">Desulfotomaculum copahuensis</name>
    <dbReference type="NCBI Taxonomy" id="1838280"/>
    <lineage>
        <taxon>Bacteria</taxon>
        <taxon>Bacillati</taxon>
        <taxon>Bacillota</taxon>
        <taxon>Clostridia</taxon>
        <taxon>Eubacteriales</taxon>
        <taxon>Desulfotomaculaceae</taxon>
        <taxon>Desulfotomaculum</taxon>
    </lineage>
</organism>
<proteinExistence type="inferred from homology"/>
<dbReference type="FunFam" id="3.40.50.1860:FF:000001">
    <property type="entry name" value="Glutamate racemase"/>
    <property type="match status" value="1"/>
</dbReference>
<dbReference type="UniPathway" id="UPA00219"/>
<comment type="similarity">
    <text evidence="7">Belongs to the aspartate/glutamate racemases family.</text>
</comment>
<evidence type="ECO:0000256" key="4">
    <source>
        <dbReference type="ARBA" id="ARBA00022984"/>
    </source>
</evidence>
<dbReference type="PANTHER" id="PTHR21198:SF2">
    <property type="entry name" value="GLUTAMATE RACEMASE"/>
    <property type="match status" value="1"/>
</dbReference>
<dbReference type="RefSeq" id="WP_066667690.1">
    <property type="nucleotide sequence ID" value="NZ_LYVF01000137.1"/>
</dbReference>
<dbReference type="OrthoDB" id="9801055at2"/>
<dbReference type="Proteomes" id="UP000078532">
    <property type="component" value="Unassembled WGS sequence"/>
</dbReference>
<feature type="binding site" evidence="7">
    <location>
        <begin position="11"/>
        <end position="12"/>
    </location>
    <ligand>
        <name>substrate</name>
    </ligand>
</feature>
<evidence type="ECO:0000256" key="3">
    <source>
        <dbReference type="ARBA" id="ARBA00022960"/>
    </source>
</evidence>
<dbReference type="InterPro" id="IPR015942">
    <property type="entry name" value="Asp/Glu/hydantoin_racemase"/>
</dbReference>
<feature type="binding site" evidence="7">
    <location>
        <begin position="43"/>
        <end position="44"/>
    </location>
    <ligand>
        <name>substrate</name>
    </ligand>
</feature>
<dbReference type="PANTHER" id="PTHR21198">
    <property type="entry name" value="GLUTAMATE RACEMASE"/>
    <property type="match status" value="1"/>
</dbReference>
<dbReference type="PROSITE" id="PS00924">
    <property type="entry name" value="ASP_GLU_RACEMASE_2"/>
    <property type="match status" value="1"/>
</dbReference>